<evidence type="ECO:0000313" key="2">
    <source>
        <dbReference type="EMBL" id="MPN36886.1"/>
    </source>
</evidence>
<reference evidence="2" key="1">
    <citation type="submission" date="2019-08" db="EMBL/GenBank/DDBJ databases">
        <authorList>
            <person name="Kucharzyk K."/>
            <person name="Murdoch R.W."/>
            <person name="Higgins S."/>
            <person name="Loffler F."/>
        </authorList>
    </citation>
    <scope>NUCLEOTIDE SEQUENCE</scope>
</reference>
<protein>
    <recommendedName>
        <fullName evidence="1">Aldehyde ferredoxin oxidoreductase C-terminal domain-containing protein</fullName>
    </recommendedName>
</protein>
<dbReference type="Gene3D" id="1.10.569.10">
    <property type="entry name" value="Aldehyde Ferredoxin Oxidoreductase Protein, subunit A, domain 2"/>
    <property type="match status" value="1"/>
</dbReference>
<feature type="domain" description="Aldehyde ferredoxin oxidoreductase C-terminal" evidence="1">
    <location>
        <begin position="44"/>
        <end position="213"/>
    </location>
</feature>
<evidence type="ECO:0000259" key="1">
    <source>
        <dbReference type="Pfam" id="PF01314"/>
    </source>
</evidence>
<dbReference type="AlphaFoldDB" id="A0A645HEC8"/>
<dbReference type="PANTHER" id="PTHR30038">
    <property type="entry name" value="ALDEHYDE FERREDOXIN OXIDOREDUCTASE"/>
    <property type="match status" value="1"/>
</dbReference>
<dbReference type="GO" id="GO:0009055">
    <property type="term" value="F:electron transfer activity"/>
    <property type="evidence" value="ECO:0007669"/>
    <property type="project" value="InterPro"/>
</dbReference>
<dbReference type="InterPro" id="IPR036021">
    <property type="entry name" value="Tungsten_al_ferr_oxy-like_C"/>
</dbReference>
<name>A0A645HEC8_9ZZZZ</name>
<dbReference type="InterPro" id="IPR001203">
    <property type="entry name" value="OxRdtase_Ald_Fedxn_C"/>
</dbReference>
<dbReference type="Pfam" id="PF01314">
    <property type="entry name" value="AFOR_C"/>
    <property type="match status" value="1"/>
</dbReference>
<dbReference type="GO" id="GO:0016625">
    <property type="term" value="F:oxidoreductase activity, acting on the aldehyde or oxo group of donors, iron-sulfur protein as acceptor"/>
    <property type="evidence" value="ECO:0007669"/>
    <property type="project" value="InterPro"/>
</dbReference>
<gene>
    <name evidence="2" type="ORF">SDC9_184398</name>
</gene>
<dbReference type="SUPFAM" id="SSF48310">
    <property type="entry name" value="Aldehyde ferredoxin oxidoreductase, C-terminal domains"/>
    <property type="match status" value="1"/>
</dbReference>
<accession>A0A645HEC8</accession>
<dbReference type="InterPro" id="IPR051919">
    <property type="entry name" value="W-dependent_AOR"/>
</dbReference>
<dbReference type="InterPro" id="IPR013984">
    <property type="entry name" value="Ald_Fedxn_OxRdtase_dom2"/>
</dbReference>
<dbReference type="GO" id="GO:0051536">
    <property type="term" value="F:iron-sulfur cluster binding"/>
    <property type="evidence" value="ECO:0007669"/>
    <property type="project" value="InterPro"/>
</dbReference>
<dbReference type="EMBL" id="VSSQ01091277">
    <property type="protein sequence ID" value="MPN36886.1"/>
    <property type="molecule type" value="Genomic_DNA"/>
</dbReference>
<organism evidence="2">
    <name type="scientific">bioreactor metagenome</name>
    <dbReference type="NCBI Taxonomy" id="1076179"/>
    <lineage>
        <taxon>unclassified sequences</taxon>
        <taxon>metagenomes</taxon>
        <taxon>ecological metagenomes</taxon>
    </lineage>
</organism>
<comment type="caution">
    <text evidence="2">The sequence shown here is derived from an EMBL/GenBank/DDBJ whole genome shotgun (WGS) entry which is preliminary data.</text>
</comment>
<dbReference type="PANTHER" id="PTHR30038:SF7">
    <property type="entry name" value="TUNGSTEN-CONTAINING GLYCERALDEHYDE-3-PHOSPHATE:FERREDOXIN OXIDOREDUCTASE"/>
    <property type="match status" value="1"/>
</dbReference>
<proteinExistence type="predicted"/>
<sequence length="219" mass="23884">MGSKNLKAIAVWGTKQVPVADLEGSQVLAKELFIRLHETAKGGGGTPDVMVPLEELGDVPIKYWRGDVWHHGAKMIGTPRYTELLNVKPLPCQNCPVGCHRHINLKLKDGSILDGNGPEYETLGMLGASLLLDDLEAIAVANDRANRSGIDTVSLGSYIGFVIECYEAGFLSAEEIGMVPRWNDEETLLYLEDKISRLEGVGSLFRKGIRAIKIAITGR</sequence>